<keyword evidence="1" id="KW-0812">Transmembrane</keyword>
<dbReference type="Pfam" id="PF08680">
    <property type="entry name" value="DUF1779"/>
    <property type="match status" value="1"/>
</dbReference>
<dbReference type="InterPro" id="IPR036209">
    <property type="entry name" value="YwmB-like_sf"/>
</dbReference>
<keyword evidence="1" id="KW-1133">Transmembrane helix</keyword>
<evidence type="ECO:0000313" key="3">
    <source>
        <dbReference type="Proteomes" id="UP001144612"/>
    </source>
</evidence>
<dbReference type="SUPFAM" id="SSF143842">
    <property type="entry name" value="YwmB-like"/>
    <property type="match status" value="1"/>
</dbReference>
<dbReference type="InterPro" id="IPR014794">
    <property type="entry name" value="DUF1779"/>
</dbReference>
<organism evidence="2 3">
    <name type="scientific">Clostridium brassicae</name>
    <dbReference type="NCBI Taxonomy" id="2999072"/>
    <lineage>
        <taxon>Bacteria</taxon>
        <taxon>Bacillati</taxon>
        <taxon>Bacillota</taxon>
        <taxon>Clostridia</taxon>
        <taxon>Eubacteriales</taxon>
        <taxon>Clostridiaceae</taxon>
        <taxon>Clostridium</taxon>
    </lineage>
</organism>
<accession>A0ABT4DCN8</accession>
<keyword evidence="1" id="KW-0472">Membrane</keyword>
<gene>
    <name evidence="2" type="ORF">OW729_09235</name>
</gene>
<sequence length="233" mass="26635">MSKKVKVSIIMFIFLSIILNYKVSYGCKNLDLFNSILDESKGYVEEYGVKTHFKTYKNGQELYNDFITQISKEYKSYSGEVSRDKSNFIIRFQDEHSKGHIEFNIGSEGKNVSLQIIQKNHKNNLQNLKDKIEKTITPMTKEKTLCKTYLKAKLNDKDNISDINGKIVSNLKNEGITDVSTIKIENGYSSSAYTGKYKAIKNGDKLIDFNFAVCKYSSGNYIIIGTPEIFVPY</sequence>
<dbReference type="RefSeq" id="WP_268061205.1">
    <property type="nucleotide sequence ID" value="NZ_JAPQFJ010000008.1"/>
</dbReference>
<proteinExistence type="predicted"/>
<comment type="caution">
    <text evidence="2">The sequence shown here is derived from an EMBL/GenBank/DDBJ whole genome shotgun (WGS) entry which is preliminary data.</text>
</comment>
<reference evidence="2" key="1">
    <citation type="submission" date="2022-12" db="EMBL/GenBank/DDBJ databases">
        <title>Clostridium sp. nov., isolated from industrial wastewater.</title>
        <authorList>
            <person name="Jiayan W."/>
        </authorList>
    </citation>
    <scope>NUCLEOTIDE SEQUENCE</scope>
    <source>
        <strain evidence="2">ZC22-4</strain>
    </source>
</reference>
<protein>
    <submittedName>
        <fullName evidence="2">YwmB family TATA-box binding protein</fullName>
    </submittedName>
</protein>
<evidence type="ECO:0000313" key="2">
    <source>
        <dbReference type="EMBL" id="MCY6958789.1"/>
    </source>
</evidence>
<feature type="transmembrane region" description="Helical" evidence="1">
    <location>
        <begin position="7"/>
        <end position="25"/>
    </location>
</feature>
<keyword evidence="3" id="KW-1185">Reference proteome</keyword>
<dbReference type="Proteomes" id="UP001144612">
    <property type="component" value="Unassembled WGS sequence"/>
</dbReference>
<dbReference type="EMBL" id="JAPQFJ010000008">
    <property type="protein sequence ID" value="MCY6958789.1"/>
    <property type="molecule type" value="Genomic_DNA"/>
</dbReference>
<evidence type="ECO:0000256" key="1">
    <source>
        <dbReference type="SAM" id="Phobius"/>
    </source>
</evidence>
<name>A0ABT4DCN8_9CLOT</name>